<evidence type="ECO:0000259" key="1">
    <source>
        <dbReference type="Pfam" id="PF08241"/>
    </source>
</evidence>
<dbReference type="AlphaFoldDB" id="A0A1B2LVH8"/>
<proteinExistence type="predicted"/>
<dbReference type="Pfam" id="PF08241">
    <property type="entry name" value="Methyltransf_11"/>
    <property type="match status" value="1"/>
</dbReference>
<evidence type="ECO:0000313" key="3">
    <source>
        <dbReference type="Proteomes" id="UP000093391"/>
    </source>
</evidence>
<dbReference type="EMBL" id="CP016895">
    <property type="protein sequence ID" value="AOA56951.1"/>
    <property type="molecule type" value="Genomic_DNA"/>
</dbReference>
<dbReference type="InterPro" id="IPR013216">
    <property type="entry name" value="Methyltransf_11"/>
</dbReference>
<dbReference type="OrthoDB" id="529208at2"/>
<keyword evidence="2" id="KW-0489">Methyltransferase</keyword>
<feature type="domain" description="Methyltransferase type 11" evidence="1">
    <location>
        <begin position="63"/>
        <end position="158"/>
    </location>
</feature>
<dbReference type="InterPro" id="IPR029063">
    <property type="entry name" value="SAM-dependent_MTases_sf"/>
</dbReference>
<evidence type="ECO:0000313" key="2">
    <source>
        <dbReference type="EMBL" id="AOA56951.1"/>
    </source>
</evidence>
<dbReference type="Gene3D" id="3.40.50.150">
    <property type="entry name" value="Vaccinia Virus protein VP39"/>
    <property type="match status" value="1"/>
</dbReference>
<keyword evidence="3" id="KW-1185">Reference proteome</keyword>
<dbReference type="Proteomes" id="UP000093391">
    <property type="component" value="Chromosome"/>
</dbReference>
<dbReference type="KEGG" id="ala:BFG52_00295"/>
<accession>A0A1B2LVH8</accession>
<gene>
    <name evidence="2" type="ORF">BFG52_00295</name>
</gene>
<dbReference type="GO" id="GO:0032259">
    <property type="term" value="P:methylation"/>
    <property type="evidence" value="ECO:0007669"/>
    <property type="project" value="UniProtKB-KW"/>
</dbReference>
<name>A0A1B2LVH8_9GAMM</name>
<dbReference type="GO" id="GO:0008757">
    <property type="term" value="F:S-adenosylmethionine-dependent methyltransferase activity"/>
    <property type="evidence" value="ECO:0007669"/>
    <property type="project" value="InterPro"/>
</dbReference>
<protein>
    <submittedName>
        <fullName evidence="2">SAM-dependent methyltransferase</fullName>
    </submittedName>
</protein>
<dbReference type="SUPFAM" id="SSF53335">
    <property type="entry name" value="S-adenosyl-L-methionine-dependent methyltransferases"/>
    <property type="match status" value="1"/>
</dbReference>
<reference evidence="2 3" key="1">
    <citation type="submission" date="2016-08" db="EMBL/GenBank/DDBJ databases">
        <authorList>
            <person name="Seilhamer J.J."/>
        </authorList>
    </citation>
    <scope>NUCLEOTIDE SEQUENCE [LARGE SCALE GENOMIC DNA]</scope>
    <source>
        <strain evidence="2 3">BRTC-1</strain>
    </source>
</reference>
<sequence length="259" mass="28979">MKTPYLEHNRQAWDHMAQQDCPWSRAVSAADIAAARAGQWHVKLTPNAMPKGWLDEVKGLKILCLASGGGQQAPILAAAGADVTVLDASLQQLAQDQMVATRDQLQLQIIQGDMCDLSQFNDQQFDVIFHPISNLYIPDPMPVWQECFRVLKVAGHLLSSFYNPVVFVGDRQDDVNAGIIHARYKIPYADVKDLSQAQLQQKIQQQQALVFGHSLTQQIAGQLDAGFLLKGFYEDFQPQPRFVIDHYLPTFLATRVVKP</sequence>
<organism evidence="2 3">
    <name type="scientific">Acinetobacter larvae</name>
    <dbReference type="NCBI Taxonomy" id="1789224"/>
    <lineage>
        <taxon>Bacteria</taxon>
        <taxon>Pseudomonadati</taxon>
        <taxon>Pseudomonadota</taxon>
        <taxon>Gammaproteobacteria</taxon>
        <taxon>Moraxellales</taxon>
        <taxon>Moraxellaceae</taxon>
        <taxon>Acinetobacter</taxon>
    </lineage>
</organism>
<keyword evidence="2" id="KW-0808">Transferase</keyword>
<dbReference type="CDD" id="cd02440">
    <property type="entry name" value="AdoMet_MTases"/>
    <property type="match status" value="1"/>
</dbReference>